<organism evidence="1 2">
    <name type="scientific">Staphylococcus xylosus</name>
    <dbReference type="NCBI Taxonomy" id="1288"/>
    <lineage>
        <taxon>Bacteria</taxon>
        <taxon>Bacillati</taxon>
        <taxon>Bacillota</taxon>
        <taxon>Bacilli</taxon>
        <taxon>Bacillales</taxon>
        <taxon>Staphylococcaceae</taxon>
        <taxon>Staphylococcus</taxon>
    </lineage>
</organism>
<dbReference type="Proteomes" id="UP000285567">
    <property type="component" value="Unassembled WGS sequence"/>
</dbReference>
<gene>
    <name evidence="1" type="ORF">BU097_02470</name>
</gene>
<protein>
    <submittedName>
        <fullName evidence="1">Uncharacterized protein</fullName>
    </submittedName>
</protein>
<evidence type="ECO:0000313" key="1">
    <source>
        <dbReference type="EMBL" id="RIN12412.1"/>
    </source>
</evidence>
<reference evidence="1 2" key="1">
    <citation type="journal article" date="2016" name="Front. Microbiol.">
        <title>Comprehensive Phylogenetic Analysis of Bovine Non-aureus Staphylococci Species Based on Whole-Genome Sequencing.</title>
        <authorList>
            <person name="Naushad S."/>
            <person name="Barkema H.W."/>
            <person name="Luby C."/>
            <person name="Condas L.A."/>
            <person name="Nobrega D.B."/>
            <person name="Carson D.A."/>
            <person name="De Buck J."/>
        </authorList>
    </citation>
    <scope>NUCLEOTIDE SEQUENCE [LARGE SCALE GENOMIC DNA]</scope>
    <source>
        <strain evidence="1 2">SNUC 102</strain>
    </source>
</reference>
<name>A0A418IRC7_STAXY</name>
<dbReference type="AlphaFoldDB" id="A0A418IRC7"/>
<proteinExistence type="predicted"/>
<comment type="caution">
    <text evidence="1">The sequence shown here is derived from an EMBL/GenBank/DDBJ whole genome shotgun (WGS) entry which is preliminary data.</text>
</comment>
<evidence type="ECO:0000313" key="2">
    <source>
        <dbReference type="Proteomes" id="UP000285567"/>
    </source>
</evidence>
<sequence>MVKIKRKVEMTHEEYAKYLIDKFGIASYERELIDNNIFDAPMEFEQTFTLKSMRKDDDPVIERSFKGVVIEVEEEITEDTVFKHMIEVREGLTGHMTWENATIDSEKDNSSQEFHAYIDGKYELIWRNGKLVE</sequence>
<keyword evidence="2" id="KW-1185">Reference proteome</keyword>
<dbReference type="EMBL" id="QXUL01000007">
    <property type="protein sequence ID" value="RIN12412.1"/>
    <property type="molecule type" value="Genomic_DNA"/>
</dbReference>
<accession>A0A418IRC7</accession>
<dbReference type="RefSeq" id="WP_107557844.1">
    <property type="nucleotide sequence ID" value="NZ_QXUL01000007.1"/>
</dbReference>